<dbReference type="InParanoid" id="W2RY03"/>
<evidence type="ECO:0000256" key="4">
    <source>
        <dbReference type="ARBA" id="ARBA00022807"/>
    </source>
</evidence>
<feature type="compositionally biased region" description="Basic residues" evidence="5">
    <location>
        <begin position="549"/>
        <end position="559"/>
    </location>
</feature>
<organism evidence="7 8">
    <name type="scientific">Cyphellophora europaea (strain CBS 101466)</name>
    <name type="common">Phialophora europaea</name>
    <dbReference type="NCBI Taxonomy" id="1220924"/>
    <lineage>
        <taxon>Eukaryota</taxon>
        <taxon>Fungi</taxon>
        <taxon>Dikarya</taxon>
        <taxon>Ascomycota</taxon>
        <taxon>Pezizomycotina</taxon>
        <taxon>Eurotiomycetes</taxon>
        <taxon>Chaetothyriomycetidae</taxon>
        <taxon>Chaetothyriales</taxon>
        <taxon>Cyphellophoraceae</taxon>
        <taxon>Cyphellophora</taxon>
    </lineage>
</organism>
<dbReference type="VEuPathDB" id="FungiDB:HMPREF1541_04831"/>
<dbReference type="GO" id="GO:0016926">
    <property type="term" value="P:protein desumoylation"/>
    <property type="evidence" value="ECO:0007669"/>
    <property type="project" value="TreeGrafter"/>
</dbReference>
<dbReference type="RefSeq" id="XP_008717397.1">
    <property type="nucleotide sequence ID" value="XM_008719175.1"/>
</dbReference>
<dbReference type="Proteomes" id="UP000030752">
    <property type="component" value="Unassembled WGS sequence"/>
</dbReference>
<evidence type="ECO:0000259" key="6">
    <source>
        <dbReference type="PROSITE" id="PS50600"/>
    </source>
</evidence>
<dbReference type="HOGENOM" id="CLU_015732_0_0_1"/>
<dbReference type="SUPFAM" id="SSF54001">
    <property type="entry name" value="Cysteine proteinases"/>
    <property type="match status" value="1"/>
</dbReference>
<proteinExistence type="inferred from homology"/>
<dbReference type="GO" id="GO:0005634">
    <property type="term" value="C:nucleus"/>
    <property type="evidence" value="ECO:0007669"/>
    <property type="project" value="TreeGrafter"/>
</dbReference>
<feature type="compositionally biased region" description="Pro residues" evidence="5">
    <location>
        <begin position="10"/>
        <end position="23"/>
    </location>
</feature>
<dbReference type="OrthoDB" id="1939479at2759"/>
<comment type="similarity">
    <text evidence="1">Belongs to the peptidase C48 family.</text>
</comment>
<feature type="domain" description="Ubiquitin-like protease family profile" evidence="6">
    <location>
        <begin position="634"/>
        <end position="808"/>
    </location>
</feature>
<keyword evidence="2" id="KW-0645">Protease</keyword>
<dbReference type="PANTHER" id="PTHR12606:SF141">
    <property type="entry name" value="GH15225P-RELATED"/>
    <property type="match status" value="1"/>
</dbReference>
<name>W2RY03_CYPE1</name>
<dbReference type="AlphaFoldDB" id="W2RY03"/>
<keyword evidence="4" id="KW-0788">Thiol protease</keyword>
<accession>W2RY03</accession>
<evidence type="ECO:0000313" key="7">
    <source>
        <dbReference type="EMBL" id="ETN40554.1"/>
    </source>
</evidence>
<feature type="compositionally biased region" description="Basic and acidic residues" evidence="5">
    <location>
        <begin position="324"/>
        <end position="334"/>
    </location>
</feature>
<feature type="region of interest" description="Disordered" evidence="5">
    <location>
        <begin position="427"/>
        <end position="480"/>
    </location>
</feature>
<feature type="compositionally biased region" description="Basic and acidic residues" evidence="5">
    <location>
        <begin position="246"/>
        <end position="261"/>
    </location>
</feature>
<feature type="region of interest" description="Disordered" evidence="5">
    <location>
        <begin position="324"/>
        <end position="410"/>
    </location>
</feature>
<dbReference type="PANTHER" id="PTHR12606">
    <property type="entry name" value="SENTRIN/SUMO-SPECIFIC PROTEASE"/>
    <property type="match status" value="1"/>
</dbReference>
<feature type="compositionally biased region" description="Polar residues" evidence="5">
    <location>
        <begin position="335"/>
        <end position="369"/>
    </location>
</feature>
<dbReference type="GO" id="GO:0016929">
    <property type="term" value="F:deSUMOylase activity"/>
    <property type="evidence" value="ECO:0007669"/>
    <property type="project" value="TreeGrafter"/>
</dbReference>
<dbReference type="eggNOG" id="KOG0778">
    <property type="taxonomic scope" value="Eukaryota"/>
</dbReference>
<feature type="compositionally biased region" description="Basic and acidic residues" evidence="5">
    <location>
        <begin position="560"/>
        <end position="571"/>
    </location>
</feature>
<evidence type="ECO:0000256" key="1">
    <source>
        <dbReference type="ARBA" id="ARBA00005234"/>
    </source>
</evidence>
<dbReference type="STRING" id="1220924.W2RY03"/>
<feature type="compositionally biased region" description="Low complexity" evidence="5">
    <location>
        <begin position="429"/>
        <end position="445"/>
    </location>
</feature>
<dbReference type="InterPro" id="IPR003653">
    <property type="entry name" value="Peptidase_C48_C"/>
</dbReference>
<dbReference type="Gene3D" id="3.40.395.10">
    <property type="entry name" value="Adenoviral Proteinase, Chain A"/>
    <property type="match status" value="1"/>
</dbReference>
<feature type="compositionally biased region" description="Polar residues" evidence="5">
    <location>
        <begin position="446"/>
        <end position="456"/>
    </location>
</feature>
<dbReference type="Pfam" id="PF02902">
    <property type="entry name" value="Peptidase_C48"/>
    <property type="match status" value="1"/>
</dbReference>
<gene>
    <name evidence="7" type="ORF">HMPREF1541_04831</name>
</gene>
<protein>
    <recommendedName>
        <fullName evidence="6">Ubiquitin-like protease family profile domain-containing protein</fullName>
    </recommendedName>
</protein>
<dbReference type="GeneID" id="19972170"/>
<evidence type="ECO:0000256" key="5">
    <source>
        <dbReference type="SAM" id="MobiDB-lite"/>
    </source>
</evidence>
<feature type="compositionally biased region" description="Polar residues" evidence="5">
    <location>
        <begin position="397"/>
        <end position="407"/>
    </location>
</feature>
<feature type="compositionally biased region" description="Acidic residues" evidence="5">
    <location>
        <begin position="527"/>
        <end position="539"/>
    </location>
</feature>
<feature type="region of interest" description="Disordered" evidence="5">
    <location>
        <begin position="1"/>
        <end position="23"/>
    </location>
</feature>
<feature type="compositionally biased region" description="Low complexity" evidence="5">
    <location>
        <begin position="467"/>
        <end position="480"/>
    </location>
</feature>
<evidence type="ECO:0000313" key="8">
    <source>
        <dbReference type="Proteomes" id="UP000030752"/>
    </source>
</evidence>
<keyword evidence="3" id="KW-0378">Hydrolase</keyword>
<keyword evidence="8" id="KW-1185">Reference proteome</keyword>
<evidence type="ECO:0000256" key="3">
    <source>
        <dbReference type="ARBA" id="ARBA00022801"/>
    </source>
</evidence>
<dbReference type="EMBL" id="KB822720">
    <property type="protein sequence ID" value="ETN40554.1"/>
    <property type="molecule type" value="Genomic_DNA"/>
</dbReference>
<dbReference type="GO" id="GO:0006508">
    <property type="term" value="P:proteolysis"/>
    <property type="evidence" value="ECO:0007669"/>
    <property type="project" value="UniProtKB-KW"/>
</dbReference>
<sequence>MWWPFKNHHGPPPDPMDWLPTTPPQSPSPYPLNYLPGGWPLEFPPPVFRRPAEPDAFLPKAKRVCRGIGRAGAKSAKVATSIGSGAARLGARAVSHTTKTAARLAARSTIYSVKLTANFAAHSSVSVIRAYNRRNPRQPRAWTASGVPYHRVDGYDSPRFSKLRTENNPIPLARQDWVQTYEGSSAVYEMVDTGRYPHTFKTKLMKDAELARQAEMYRERSIEAKLWRAKYENNPFMDVPFDSPWEEDHTEHGDQLQRELAKAVPKSPPKPIQAHSHDSPASPMSLALEQARKVRYTKERMFSGSGVASRAVARWEAEKRIRSERAAAKTHAKEQSQNSLAINGELNNSKASVPPSTAQTEETPPTGTARSDDDLMDISYDSPRTPDHSQTKRKSVTDTTDISSTCDFSPLETPLAFKRDAHKQISSYPTSTSSLENLPSSSDPSGSQNADQQIVSPTEPELPRRPSTAGSETSSSSTTEFTTTLRLFHIASADDAVGSSSITPKVAQKAPPSRISSSGVAKIPGGWDDDETTVDDYDEEKARYDASHAARRSLRHRKQSKDEETKTEEVRSPVSKKSGTPVKTPRHSKTKGKIIETIQEKQERVRRAAEQFKISALSAEWQDKAQHALEHGTSTLKAGDFARVLPTGGQSAWLNDETINSYLSIVAAHGQNHLGGGKFGTITHHAFNSFFYTNLVTPGKGPQFLQRWAKRARIGGKNLLNMHNVYIPINSSSHWTLCVVSGVDRTITYYDSLNGSGTAKMAEVMKWVKMELGEDFVESEWRMVKGESGQQANMDDCGVFTVTNARSLMLGHEPKKAFGPALASVQRERIVAELVNGALLPMGS</sequence>
<feature type="region of interest" description="Disordered" evidence="5">
    <location>
        <begin position="496"/>
        <end position="592"/>
    </location>
</feature>
<dbReference type="PROSITE" id="PS50600">
    <property type="entry name" value="ULP_PROTEASE"/>
    <property type="match status" value="1"/>
</dbReference>
<dbReference type="InterPro" id="IPR038765">
    <property type="entry name" value="Papain-like_cys_pep_sf"/>
</dbReference>
<evidence type="ECO:0000256" key="2">
    <source>
        <dbReference type="ARBA" id="ARBA00022670"/>
    </source>
</evidence>
<feature type="region of interest" description="Disordered" evidence="5">
    <location>
        <begin position="242"/>
        <end position="284"/>
    </location>
</feature>
<reference evidence="7 8" key="1">
    <citation type="submission" date="2013-03" db="EMBL/GenBank/DDBJ databases">
        <title>The Genome Sequence of Phialophora europaea CBS 101466.</title>
        <authorList>
            <consortium name="The Broad Institute Genomics Platform"/>
            <person name="Cuomo C."/>
            <person name="de Hoog S."/>
            <person name="Gorbushina A."/>
            <person name="Walker B."/>
            <person name="Young S.K."/>
            <person name="Zeng Q."/>
            <person name="Gargeya S."/>
            <person name="Fitzgerald M."/>
            <person name="Haas B."/>
            <person name="Abouelleil A."/>
            <person name="Allen A.W."/>
            <person name="Alvarado L."/>
            <person name="Arachchi H.M."/>
            <person name="Berlin A.M."/>
            <person name="Chapman S.B."/>
            <person name="Gainer-Dewar J."/>
            <person name="Goldberg J."/>
            <person name="Griggs A."/>
            <person name="Gujja S."/>
            <person name="Hansen M."/>
            <person name="Howarth C."/>
            <person name="Imamovic A."/>
            <person name="Ireland A."/>
            <person name="Larimer J."/>
            <person name="McCowan C."/>
            <person name="Murphy C."/>
            <person name="Pearson M."/>
            <person name="Poon T.W."/>
            <person name="Priest M."/>
            <person name="Roberts A."/>
            <person name="Saif S."/>
            <person name="Shea T."/>
            <person name="Sisk P."/>
            <person name="Sykes S."/>
            <person name="Wortman J."/>
            <person name="Nusbaum C."/>
            <person name="Birren B."/>
        </authorList>
    </citation>
    <scope>NUCLEOTIDE SEQUENCE [LARGE SCALE GENOMIC DNA]</scope>
    <source>
        <strain evidence="7 8">CBS 101466</strain>
    </source>
</reference>